<evidence type="ECO:0000256" key="1">
    <source>
        <dbReference type="SAM" id="MobiDB-lite"/>
    </source>
</evidence>
<proteinExistence type="predicted"/>
<keyword evidence="3" id="KW-1185">Reference proteome</keyword>
<gene>
    <name evidence="2" type="ORF">Cadr_000012422</name>
</gene>
<reference evidence="2 3" key="1">
    <citation type="journal article" date="2019" name="Mol. Ecol. Resour.">
        <title>Improving Illumina assemblies with Hi-C and long reads: an example with the North African dromedary.</title>
        <authorList>
            <person name="Elbers J.P."/>
            <person name="Rogers M.F."/>
            <person name="Perelman P.L."/>
            <person name="Proskuryakova A.A."/>
            <person name="Serdyukova N.A."/>
            <person name="Johnson W.E."/>
            <person name="Horin P."/>
            <person name="Corander J."/>
            <person name="Murphy D."/>
            <person name="Burger P.A."/>
        </authorList>
    </citation>
    <scope>NUCLEOTIDE SEQUENCE [LARGE SCALE GENOMIC DNA]</scope>
    <source>
        <strain evidence="2">Drom800</strain>
        <tissue evidence="2">Blood</tissue>
    </source>
</reference>
<sequence length="81" mass="8507">MLCCVPGETGFTVNVSDVGGGSTGMEFRLEQVNHVTSPLLDTQDTGVTSDTMTENLPPTPLHQLSQQGSFSTKLGPALTLL</sequence>
<dbReference type="Proteomes" id="UP000299084">
    <property type="component" value="Unassembled WGS sequence"/>
</dbReference>
<name>A0A5N4D8I6_CAMDR</name>
<feature type="region of interest" description="Disordered" evidence="1">
    <location>
        <begin position="40"/>
        <end position="70"/>
    </location>
</feature>
<dbReference type="EMBL" id="JWIN03000014">
    <property type="protein sequence ID" value="KAB1267438.1"/>
    <property type="molecule type" value="Genomic_DNA"/>
</dbReference>
<evidence type="ECO:0000313" key="2">
    <source>
        <dbReference type="EMBL" id="KAB1267438.1"/>
    </source>
</evidence>
<protein>
    <submittedName>
        <fullName evidence="2">Antizyme inhibitor 1</fullName>
    </submittedName>
</protein>
<accession>A0A5N4D8I6</accession>
<dbReference type="AlphaFoldDB" id="A0A5N4D8I6"/>
<comment type="caution">
    <text evidence="2">The sequence shown here is derived from an EMBL/GenBank/DDBJ whole genome shotgun (WGS) entry which is preliminary data.</text>
</comment>
<evidence type="ECO:0000313" key="3">
    <source>
        <dbReference type="Proteomes" id="UP000299084"/>
    </source>
</evidence>
<organism evidence="2 3">
    <name type="scientific">Camelus dromedarius</name>
    <name type="common">Dromedary</name>
    <name type="synonym">Arabian camel</name>
    <dbReference type="NCBI Taxonomy" id="9838"/>
    <lineage>
        <taxon>Eukaryota</taxon>
        <taxon>Metazoa</taxon>
        <taxon>Chordata</taxon>
        <taxon>Craniata</taxon>
        <taxon>Vertebrata</taxon>
        <taxon>Euteleostomi</taxon>
        <taxon>Mammalia</taxon>
        <taxon>Eutheria</taxon>
        <taxon>Laurasiatheria</taxon>
        <taxon>Artiodactyla</taxon>
        <taxon>Tylopoda</taxon>
        <taxon>Camelidae</taxon>
        <taxon>Camelus</taxon>
    </lineage>
</organism>